<sequence length="280" mass="31817">MTKVLYAFLSFSLFLTSCANSYDIQGTSNVSSLDGRKLYLKVNSADTLKTIDSCDVVHGRFIFQGNIDSVRVAQIFMDDVNLQFPIVLEQGNIQLRLDNTQQQVSGTPLNDKINDFWIKFTQIRNQYIELDHEESAAIMNGQDENEVNSRLLKQALQVYASGDKLFTKFVTDNFENILGPWGFFTRITYDTTPDAYPSWMNDYLYLNAVNQLSSWIDFIMMKAPDSFKNDPQVKDFYTNFQQTQNEMNGTAETTSTSPTDNQSVTPPTPAERAGDSIQTE</sequence>
<organism evidence="4 5">
    <name type="scientific">Prevotella micans F0438</name>
    <dbReference type="NCBI Taxonomy" id="883158"/>
    <lineage>
        <taxon>Bacteria</taxon>
        <taxon>Pseudomonadati</taxon>
        <taxon>Bacteroidota</taxon>
        <taxon>Bacteroidia</taxon>
        <taxon>Bacteroidales</taxon>
        <taxon>Prevotellaceae</taxon>
        <taxon>Prevotella</taxon>
    </lineage>
</organism>
<dbReference type="HOGENOM" id="CLU_091342_0_0_10"/>
<feature type="signal peptide" evidence="2">
    <location>
        <begin position="1"/>
        <end position="21"/>
    </location>
</feature>
<dbReference type="EMBL" id="AGWK01000018">
    <property type="protein sequence ID" value="EHO72846.1"/>
    <property type="molecule type" value="Genomic_DNA"/>
</dbReference>
<feature type="compositionally biased region" description="Polar residues" evidence="1">
    <location>
        <begin position="243"/>
        <end position="265"/>
    </location>
</feature>
<name>H1Q118_9BACT</name>
<dbReference type="AlphaFoldDB" id="H1Q118"/>
<evidence type="ECO:0000313" key="5">
    <source>
        <dbReference type="Proteomes" id="UP000016023"/>
    </source>
</evidence>
<dbReference type="PATRIC" id="fig|883158.3.peg.619"/>
<proteinExistence type="predicted"/>
<evidence type="ECO:0000313" key="4">
    <source>
        <dbReference type="EMBL" id="EHO72846.1"/>
    </source>
</evidence>
<feature type="domain" description="DUF4369" evidence="3">
    <location>
        <begin position="22"/>
        <end position="112"/>
    </location>
</feature>
<dbReference type="Proteomes" id="UP000016023">
    <property type="component" value="Unassembled WGS sequence"/>
</dbReference>
<evidence type="ECO:0000256" key="1">
    <source>
        <dbReference type="SAM" id="MobiDB-lite"/>
    </source>
</evidence>
<dbReference type="PROSITE" id="PS51257">
    <property type="entry name" value="PROKAR_LIPOPROTEIN"/>
    <property type="match status" value="1"/>
</dbReference>
<keyword evidence="5" id="KW-1185">Reference proteome</keyword>
<accession>H1Q118</accession>
<dbReference type="InterPro" id="IPR025380">
    <property type="entry name" value="DUF4369"/>
</dbReference>
<dbReference type="STRING" id="883158.HMPREF9140_00606"/>
<comment type="caution">
    <text evidence="4">The sequence shown here is derived from an EMBL/GenBank/DDBJ whole genome shotgun (WGS) entry which is preliminary data.</text>
</comment>
<dbReference type="RefSeq" id="WP_006951659.1">
    <property type="nucleotide sequence ID" value="NZ_JH594521.1"/>
</dbReference>
<dbReference type="eggNOG" id="COG0526">
    <property type="taxonomic scope" value="Bacteria"/>
</dbReference>
<feature type="chain" id="PRO_5003551961" description="DUF4369 domain-containing protein" evidence="2">
    <location>
        <begin position="22"/>
        <end position="280"/>
    </location>
</feature>
<evidence type="ECO:0000259" key="3">
    <source>
        <dbReference type="Pfam" id="PF14289"/>
    </source>
</evidence>
<evidence type="ECO:0000256" key="2">
    <source>
        <dbReference type="SAM" id="SignalP"/>
    </source>
</evidence>
<keyword evidence="2" id="KW-0732">Signal</keyword>
<dbReference type="Pfam" id="PF14289">
    <property type="entry name" value="DUF4369"/>
    <property type="match status" value="1"/>
</dbReference>
<reference evidence="4 5" key="1">
    <citation type="submission" date="2011-12" db="EMBL/GenBank/DDBJ databases">
        <title>The Genome Sequence of Prevotella micans F0438.</title>
        <authorList>
            <consortium name="The Broad Institute Genome Sequencing Platform"/>
            <person name="Earl A."/>
            <person name="Ward D."/>
            <person name="Feldgarden M."/>
            <person name="Gevers D."/>
            <person name="Izard J."/>
            <person name="Baranova O.V."/>
            <person name="Blanton J.M."/>
            <person name="Wade W.G."/>
            <person name="Dewhirst F.E."/>
            <person name="Young S.K."/>
            <person name="Zeng Q."/>
            <person name="Gargeya S."/>
            <person name="Fitzgerald M."/>
            <person name="Haas B."/>
            <person name="Abouelleil A."/>
            <person name="Alvarado L."/>
            <person name="Arachchi H.M."/>
            <person name="Berlin A."/>
            <person name="Chapman S.B."/>
            <person name="Gearin G."/>
            <person name="Goldberg J."/>
            <person name="Griggs A."/>
            <person name="Gujja S."/>
            <person name="Hansen M."/>
            <person name="Heiman D."/>
            <person name="Howarth C."/>
            <person name="Larimer J."/>
            <person name="Lui A."/>
            <person name="MacDonald P.J.P."/>
            <person name="McCowen C."/>
            <person name="Montmayeur A."/>
            <person name="Murphy C."/>
            <person name="Neiman D."/>
            <person name="Pearson M."/>
            <person name="Priest M."/>
            <person name="Roberts A."/>
            <person name="Saif S."/>
            <person name="Shea T."/>
            <person name="Sisk P."/>
            <person name="Stolte C."/>
            <person name="Sykes S."/>
            <person name="Wortman J."/>
            <person name="Nusbaum C."/>
            <person name="Birren B."/>
        </authorList>
    </citation>
    <scope>NUCLEOTIDE SEQUENCE [LARGE SCALE GENOMIC DNA]</scope>
    <source>
        <strain evidence="4 5">F0438</strain>
    </source>
</reference>
<protein>
    <recommendedName>
        <fullName evidence="3">DUF4369 domain-containing protein</fullName>
    </recommendedName>
</protein>
<feature type="region of interest" description="Disordered" evidence="1">
    <location>
        <begin position="243"/>
        <end position="280"/>
    </location>
</feature>
<gene>
    <name evidence="4" type="ORF">HMPREF9140_00606</name>
</gene>